<dbReference type="RefSeq" id="WP_075895993.1">
    <property type="nucleotide sequence ID" value="NZ_MKZS01000001.1"/>
</dbReference>
<accession>A0A1U7MWC5</accession>
<keyword evidence="2" id="KW-1185">Reference proteome</keyword>
<dbReference type="AlphaFoldDB" id="A0A1U7MWC5"/>
<protein>
    <submittedName>
        <fullName evidence="1">Uncharacterized protein</fullName>
    </submittedName>
</protein>
<comment type="caution">
    <text evidence="1">The sequence shown here is derived from an EMBL/GenBank/DDBJ whole genome shotgun (WGS) entry which is preliminary data.</text>
</comment>
<organism evidence="1 2">
    <name type="scientific">Moorena bouillonii PNG</name>
    <dbReference type="NCBI Taxonomy" id="568701"/>
    <lineage>
        <taxon>Bacteria</taxon>
        <taxon>Bacillati</taxon>
        <taxon>Cyanobacteriota</taxon>
        <taxon>Cyanophyceae</taxon>
        <taxon>Coleofasciculales</taxon>
        <taxon>Coleofasciculaceae</taxon>
        <taxon>Moorena</taxon>
    </lineage>
</organism>
<gene>
    <name evidence="1" type="ORF">BJP37_01665</name>
</gene>
<dbReference type="EMBL" id="MKZS01000001">
    <property type="protein sequence ID" value="OLT57941.1"/>
    <property type="molecule type" value="Genomic_DNA"/>
</dbReference>
<reference evidence="1 2" key="1">
    <citation type="submission" date="2016-10" db="EMBL/GenBank/DDBJ databases">
        <title>Comparative genomics uncovers the prolific and rare metabolic potential of the cyanobacterial genus Moorea.</title>
        <authorList>
            <person name="Leao T."/>
            <person name="Castelao G."/>
            <person name="Korobeynikov A."/>
            <person name="Monroe E.A."/>
            <person name="Podell S."/>
            <person name="Glukhov E."/>
            <person name="Allen E."/>
            <person name="Gerwick W.H."/>
            <person name="Gerwick L."/>
        </authorList>
    </citation>
    <scope>NUCLEOTIDE SEQUENCE [LARGE SCALE GENOMIC DNA]</scope>
    <source>
        <strain evidence="1 2">PNG5-198</strain>
    </source>
</reference>
<evidence type="ECO:0000313" key="1">
    <source>
        <dbReference type="EMBL" id="OLT57941.1"/>
    </source>
</evidence>
<sequence>MDKSVISMRDLLKRLNLQEIDLTRSNFYKAVNKIKTFFIKKITHQFKRQLNSKKNQVKNRNLLITVSEAWPTADSSTIFTLKNKLSWSQGYHQVKLFCGLDICRSDVGEIVIHYSYL</sequence>
<name>A0A1U7MWC5_9CYAN</name>
<evidence type="ECO:0000313" key="2">
    <source>
        <dbReference type="Proteomes" id="UP000186657"/>
    </source>
</evidence>
<proteinExistence type="predicted"/>
<dbReference type="Proteomes" id="UP000186657">
    <property type="component" value="Unassembled WGS sequence"/>
</dbReference>